<evidence type="ECO:0000256" key="4">
    <source>
        <dbReference type="ARBA" id="ARBA00022452"/>
    </source>
</evidence>
<organism evidence="19 20">
    <name type="scientific">Undibacterium aquatile</name>
    <dbReference type="NCBI Taxonomy" id="1537398"/>
    <lineage>
        <taxon>Bacteria</taxon>
        <taxon>Pseudomonadati</taxon>
        <taxon>Pseudomonadota</taxon>
        <taxon>Betaproteobacteria</taxon>
        <taxon>Burkholderiales</taxon>
        <taxon>Oxalobacteraceae</taxon>
        <taxon>Undibacterium</taxon>
    </lineage>
</organism>
<keyword evidence="13 14" id="KW-0998">Cell outer membrane</keyword>
<feature type="chain" id="PRO_5045753743" evidence="16">
    <location>
        <begin position="25"/>
        <end position="699"/>
    </location>
</feature>
<feature type="signal peptide" evidence="16">
    <location>
        <begin position="1"/>
        <end position="24"/>
    </location>
</feature>
<keyword evidence="12 19" id="KW-0675">Receptor</keyword>
<evidence type="ECO:0000256" key="13">
    <source>
        <dbReference type="ARBA" id="ARBA00023237"/>
    </source>
</evidence>
<dbReference type="CDD" id="cd01347">
    <property type="entry name" value="ligand_gated_channel"/>
    <property type="match status" value="1"/>
</dbReference>
<evidence type="ECO:0000256" key="2">
    <source>
        <dbReference type="ARBA" id="ARBA00009810"/>
    </source>
</evidence>
<evidence type="ECO:0000256" key="15">
    <source>
        <dbReference type="RuleBase" id="RU003357"/>
    </source>
</evidence>
<keyword evidence="7 16" id="KW-0732">Signal</keyword>
<dbReference type="Gene3D" id="2.40.170.20">
    <property type="entry name" value="TonB-dependent receptor, beta-barrel domain"/>
    <property type="match status" value="1"/>
</dbReference>
<dbReference type="SUPFAM" id="SSF56935">
    <property type="entry name" value="Porins"/>
    <property type="match status" value="1"/>
</dbReference>
<keyword evidence="8" id="KW-0408">Iron</keyword>
<dbReference type="Proteomes" id="UP000637632">
    <property type="component" value="Unassembled WGS sequence"/>
</dbReference>
<evidence type="ECO:0000256" key="3">
    <source>
        <dbReference type="ARBA" id="ARBA00022448"/>
    </source>
</evidence>
<evidence type="ECO:0000259" key="17">
    <source>
        <dbReference type="Pfam" id="PF00593"/>
    </source>
</evidence>
<evidence type="ECO:0000256" key="1">
    <source>
        <dbReference type="ARBA" id="ARBA00004571"/>
    </source>
</evidence>
<keyword evidence="5" id="KW-0410">Iron transport</keyword>
<evidence type="ECO:0000256" key="8">
    <source>
        <dbReference type="ARBA" id="ARBA00023004"/>
    </source>
</evidence>
<reference evidence="19 20" key="1">
    <citation type="submission" date="2020-08" db="EMBL/GenBank/DDBJ databases">
        <title>Novel species isolated from subtropical streams in China.</title>
        <authorList>
            <person name="Lu H."/>
        </authorList>
    </citation>
    <scope>NUCLEOTIDE SEQUENCE [LARGE SCALE GENOMIC DNA]</scope>
    <source>
        <strain evidence="19 20">CCTCC AB 2015119</strain>
    </source>
</reference>
<keyword evidence="10 15" id="KW-0798">TonB box</keyword>
<comment type="similarity">
    <text evidence="2 14 15">Belongs to the TonB-dependent receptor family.</text>
</comment>
<dbReference type="EMBL" id="JACOFT010000003">
    <property type="protein sequence ID" value="MBC3811909.1"/>
    <property type="molecule type" value="Genomic_DNA"/>
</dbReference>
<evidence type="ECO:0000256" key="11">
    <source>
        <dbReference type="ARBA" id="ARBA00023136"/>
    </source>
</evidence>
<evidence type="ECO:0000313" key="20">
    <source>
        <dbReference type="Proteomes" id="UP000637632"/>
    </source>
</evidence>
<feature type="domain" description="TonB-dependent receptor-like beta-barrel" evidence="17">
    <location>
        <begin position="223"/>
        <end position="666"/>
    </location>
</feature>
<evidence type="ECO:0000259" key="18">
    <source>
        <dbReference type="Pfam" id="PF07715"/>
    </source>
</evidence>
<keyword evidence="3 14" id="KW-0813">Transport</keyword>
<feature type="domain" description="TonB-dependent receptor plug" evidence="18">
    <location>
        <begin position="58"/>
        <end position="153"/>
    </location>
</feature>
<dbReference type="PANTHER" id="PTHR32552:SF68">
    <property type="entry name" value="FERRICHROME OUTER MEMBRANE TRANSPORTER_PHAGE RECEPTOR"/>
    <property type="match status" value="1"/>
</dbReference>
<dbReference type="InterPro" id="IPR039426">
    <property type="entry name" value="TonB-dep_rcpt-like"/>
</dbReference>
<keyword evidence="4 14" id="KW-1134">Transmembrane beta strand</keyword>
<evidence type="ECO:0000256" key="5">
    <source>
        <dbReference type="ARBA" id="ARBA00022496"/>
    </source>
</evidence>
<dbReference type="Pfam" id="PF07715">
    <property type="entry name" value="Plug"/>
    <property type="match status" value="1"/>
</dbReference>
<gene>
    <name evidence="19" type="ORF">H8K26_10685</name>
</gene>
<accession>A0ABR6XG91</accession>
<comment type="caution">
    <text evidence="19">The sequence shown here is derived from an EMBL/GenBank/DDBJ whole genome shotgun (WGS) entry which is preliminary data.</text>
</comment>
<proteinExistence type="inferred from homology"/>
<keyword evidence="9" id="KW-0406">Ion transport</keyword>
<comment type="subcellular location">
    <subcellularLocation>
        <location evidence="1 14">Cell outer membrane</location>
        <topology evidence="1 14">Multi-pass membrane protein</topology>
    </subcellularLocation>
</comment>
<dbReference type="InterPro" id="IPR036942">
    <property type="entry name" value="Beta-barrel_TonB_sf"/>
</dbReference>
<dbReference type="InterPro" id="IPR000531">
    <property type="entry name" value="Beta-barrel_TonB"/>
</dbReference>
<evidence type="ECO:0000256" key="7">
    <source>
        <dbReference type="ARBA" id="ARBA00022729"/>
    </source>
</evidence>
<dbReference type="Pfam" id="PF00593">
    <property type="entry name" value="TonB_dep_Rec_b-barrel"/>
    <property type="match status" value="1"/>
</dbReference>
<sequence>MKNFQLKTIAGILAGGLFSSYVQADNQLPEIQVKVKAEKTEQYDVTEASSATRQKIALRNIPQIVNVVPDIVMREQNASSVQDALQNVVGLSFSVGDGQRDQVAIRGFTAIYDQYIDGIRDDAMYFRDLSNIERIEVLKGPASVLYGRGSAGGLINRITKKPQAHPESEVALSLSSQGQKRTSFDVGGASEQLNFRINGALEDSSNFRDQFSLKRQAVAPSVTWQLSPATRITAQADYLKDKRIADQGLPAYRGRPVDVPVNTFYGAANASDVGYVQSDVVSGTITLDHTINESLSLHSAIRSYDFKLDRNYTGIGDIKDGATPTVSIGQSKRLRNENGTYWQTELSQKAQWGDTRHQLMYGVELGAQDKEEILWSRNNVATYNLFQPVRVNLAAMPTTLVPGTNTLNRYEFAAAYVQDLISLTPQWKILAGLRYDSLRQNRDDRTSKNLDQSRQDNNFAPRLGFVYHASDALSFYASNSTSFQPLADTFTIRTNTDKLEPTKTTNNEIGLKLDIDAKASLTLAVFDMRQNNVQVQDPLNKNASLPVGKQGTKGVELQYTGEIAKGWDILAGYAYMRGEILESTELTSAGTPFKGNTSALTPKHSANLWLKYTINPAWYVAGGGRAESARYASPDNLVTLPGYTVINLATGYQAGKLEFNVSLRNLFNRRYFVAAHSGANDYNMPGESRGLYMTTRYRF</sequence>
<dbReference type="InterPro" id="IPR037066">
    <property type="entry name" value="Plug_dom_sf"/>
</dbReference>
<evidence type="ECO:0000256" key="16">
    <source>
        <dbReference type="SAM" id="SignalP"/>
    </source>
</evidence>
<evidence type="ECO:0000256" key="6">
    <source>
        <dbReference type="ARBA" id="ARBA00022692"/>
    </source>
</evidence>
<protein>
    <submittedName>
        <fullName evidence="19">TonB-dependent siderophore receptor</fullName>
    </submittedName>
</protein>
<evidence type="ECO:0000256" key="10">
    <source>
        <dbReference type="ARBA" id="ARBA00023077"/>
    </source>
</evidence>
<dbReference type="Gene3D" id="2.170.130.10">
    <property type="entry name" value="TonB-dependent receptor, plug domain"/>
    <property type="match status" value="1"/>
</dbReference>
<dbReference type="NCBIfam" id="TIGR01783">
    <property type="entry name" value="TonB-siderophor"/>
    <property type="match status" value="1"/>
</dbReference>
<keyword evidence="6 14" id="KW-0812">Transmembrane</keyword>
<evidence type="ECO:0000256" key="9">
    <source>
        <dbReference type="ARBA" id="ARBA00023065"/>
    </source>
</evidence>
<dbReference type="PROSITE" id="PS52016">
    <property type="entry name" value="TONB_DEPENDENT_REC_3"/>
    <property type="match status" value="1"/>
</dbReference>
<dbReference type="RefSeq" id="WP_190479401.1">
    <property type="nucleotide sequence ID" value="NZ_JACOFT010000003.1"/>
</dbReference>
<evidence type="ECO:0000256" key="12">
    <source>
        <dbReference type="ARBA" id="ARBA00023170"/>
    </source>
</evidence>
<evidence type="ECO:0000256" key="14">
    <source>
        <dbReference type="PROSITE-ProRule" id="PRU01360"/>
    </source>
</evidence>
<keyword evidence="11 14" id="KW-0472">Membrane</keyword>
<evidence type="ECO:0000313" key="19">
    <source>
        <dbReference type="EMBL" id="MBC3811909.1"/>
    </source>
</evidence>
<dbReference type="InterPro" id="IPR012910">
    <property type="entry name" value="Plug_dom"/>
</dbReference>
<name>A0ABR6XG91_9BURK</name>
<keyword evidence="20" id="KW-1185">Reference proteome</keyword>
<dbReference type="PANTHER" id="PTHR32552">
    <property type="entry name" value="FERRICHROME IRON RECEPTOR-RELATED"/>
    <property type="match status" value="1"/>
</dbReference>
<dbReference type="InterPro" id="IPR010105">
    <property type="entry name" value="TonB_sidphr_rcpt"/>
</dbReference>